<name>A0A815MLA4_9BILA</name>
<dbReference type="SUPFAM" id="SSF48317">
    <property type="entry name" value="Acid phosphatase/Vanadium-dependent haloperoxidase"/>
    <property type="match status" value="1"/>
</dbReference>
<reference evidence="2" key="1">
    <citation type="submission" date="2021-02" db="EMBL/GenBank/DDBJ databases">
        <authorList>
            <person name="Nowell W R."/>
        </authorList>
    </citation>
    <scope>NUCLEOTIDE SEQUENCE</scope>
</reference>
<dbReference type="EMBL" id="CAJOBE010007303">
    <property type="protein sequence ID" value="CAF4032389.1"/>
    <property type="molecule type" value="Genomic_DNA"/>
</dbReference>
<dbReference type="Proteomes" id="UP000663882">
    <property type="component" value="Unassembled WGS sequence"/>
</dbReference>
<dbReference type="GO" id="GO:0004601">
    <property type="term" value="F:peroxidase activity"/>
    <property type="evidence" value="ECO:0007669"/>
    <property type="project" value="InterPro"/>
</dbReference>
<protein>
    <submittedName>
        <fullName evidence="2">Uncharacterized protein</fullName>
    </submittedName>
</protein>
<dbReference type="OrthoDB" id="9997027at2759"/>
<evidence type="ECO:0000313" key="1">
    <source>
        <dbReference type="EMBL" id="CAF1331475.1"/>
    </source>
</evidence>
<gene>
    <name evidence="4" type="ORF">FNK824_LOCUS27715</name>
    <name evidence="3" type="ORF">OTI717_LOCUS25342</name>
    <name evidence="1" type="ORF">RFH988_LOCUS31286</name>
    <name evidence="2" type="ORF">SEV965_LOCUS32311</name>
</gene>
<dbReference type="PANTHER" id="PTHR34599:SF1">
    <property type="entry name" value="PHOSPHATIDIC ACID PHOSPHATASE TYPE 2_HALOPEROXIDASE DOMAIN-CONTAINING PROTEIN"/>
    <property type="match status" value="1"/>
</dbReference>
<evidence type="ECO:0000313" key="4">
    <source>
        <dbReference type="EMBL" id="CAF4032389.1"/>
    </source>
</evidence>
<evidence type="ECO:0000313" key="5">
    <source>
        <dbReference type="Proteomes" id="UP000663889"/>
    </source>
</evidence>
<dbReference type="CDD" id="cd03398">
    <property type="entry name" value="PAP2_haloperoxidase"/>
    <property type="match status" value="1"/>
</dbReference>
<dbReference type="EMBL" id="CAJNOO010003327">
    <property type="protein sequence ID" value="CAF1331475.1"/>
    <property type="molecule type" value="Genomic_DNA"/>
</dbReference>
<accession>A0A815MLA4</accession>
<dbReference type="Proteomes" id="UP000663889">
    <property type="component" value="Unassembled WGS sequence"/>
</dbReference>
<dbReference type="EMBL" id="CAJNOU010003994">
    <property type="protein sequence ID" value="CAF1421166.1"/>
    <property type="molecule type" value="Genomic_DNA"/>
</dbReference>
<proteinExistence type="predicted"/>
<dbReference type="InterPro" id="IPR052559">
    <property type="entry name" value="V-haloperoxidase"/>
</dbReference>
<comment type="caution">
    <text evidence="2">The sequence shown here is derived from an EMBL/GenBank/DDBJ whole genome shotgun (WGS) entry which is preliminary data.</text>
</comment>
<organism evidence="2 5">
    <name type="scientific">Rotaria sordida</name>
    <dbReference type="NCBI Taxonomy" id="392033"/>
    <lineage>
        <taxon>Eukaryota</taxon>
        <taxon>Metazoa</taxon>
        <taxon>Spiralia</taxon>
        <taxon>Gnathifera</taxon>
        <taxon>Rotifera</taxon>
        <taxon>Eurotatoria</taxon>
        <taxon>Bdelloidea</taxon>
        <taxon>Philodinida</taxon>
        <taxon>Philodinidae</taxon>
        <taxon>Rotaria</taxon>
    </lineage>
</organism>
<dbReference type="PANTHER" id="PTHR34599">
    <property type="entry name" value="PEROXIDASE-RELATED"/>
    <property type="match status" value="1"/>
</dbReference>
<dbReference type="Proteomes" id="UP000663874">
    <property type="component" value="Unassembled WGS sequence"/>
</dbReference>
<dbReference type="EMBL" id="CAJOAX010005006">
    <property type="protein sequence ID" value="CAF3930973.1"/>
    <property type="molecule type" value="Genomic_DNA"/>
</dbReference>
<dbReference type="InterPro" id="IPR016119">
    <property type="entry name" value="Br/Cl_peroxidase_C"/>
</dbReference>
<evidence type="ECO:0000313" key="2">
    <source>
        <dbReference type="EMBL" id="CAF1421166.1"/>
    </source>
</evidence>
<dbReference type="Gene3D" id="1.10.606.10">
    <property type="entry name" value="Vanadium-containing Chloroperoxidase, domain 2"/>
    <property type="match status" value="1"/>
</dbReference>
<dbReference type="Proteomes" id="UP000663823">
    <property type="component" value="Unassembled WGS sequence"/>
</dbReference>
<dbReference type="InterPro" id="IPR036938">
    <property type="entry name" value="PAP2/HPO_sf"/>
</dbReference>
<evidence type="ECO:0000313" key="3">
    <source>
        <dbReference type="EMBL" id="CAF3930973.1"/>
    </source>
</evidence>
<dbReference type="AlphaFoldDB" id="A0A815MLA4"/>
<sequence>MKPGYHIVDPTRPTQGYSTPQWGLVKPFVLESVLPYRAAGIVGNSTSSRLKFLCSKEYLKAYGEVKSFGSRFSKKRTAEETLIAQFWGYDGGPKVGPFPRACNQVVQVIAIKKKNTLVQNAHLFALVNCALADTRISIFDTKYYYAFWRPIVAIRNGGPCTPPDPQWLPLGAPADGNGDNFTPGHPSYSSGHVSSSSGTFEILRRFYENDKVSFAFQSDEYNGKTNDSITGKVRPAITRQYTSFTQAEMEVYHARIWLGIHWQFDQSHSQLAAHKIASYIFKKLC</sequence>